<dbReference type="InterPro" id="IPR002347">
    <property type="entry name" value="SDR_fam"/>
</dbReference>
<gene>
    <name evidence="1" type="ORF">MPSI1_003454</name>
</gene>
<dbReference type="GO" id="GO:0047560">
    <property type="term" value="F:3-dehydrosphinganine reductase activity"/>
    <property type="evidence" value="ECO:0007669"/>
    <property type="project" value="TreeGrafter"/>
</dbReference>
<reference evidence="1" key="1">
    <citation type="submission" date="2023-02" db="EMBL/GenBank/DDBJ databases">
        <title>Mating type loci evolution in Malassezia.</title>
        <authorList>
            <person name="Coelho M.A."/>
        </authorList>
    </citation>
    <scope>NUCLEOTIDE SEQUENCE</scope>
    <source>
        <strain evidence="1">CBS 14136</strain>
    </source>
</reference>
<dbReference type="GO" id="GO:0005789">
    <property type="term" value="C:endoplasmic reticulum membrane"/>
    <property type="evidence" value="ECO:0007669"/>
    <property type="project" value="TreeGrafter"/>
</dbReference>
<name>A0AAF0FHT6_9BASI</name>
<dbReference type="Proteomes" id="UP001214628">
    <property type="component" value="Chromosome 6"/>
</dbReference>
<evidence type="ECO:0000313" key="1">
    <source>
        <dbReference type="EMBL" id="WFD44783.1"/>
    </source>
</evidence>
<dbReference type="AlphaFoldDB" id="A0AAF0FHT6"/>
<sequence>MHDNYLVFASEHGQVKAQVEGCERTKLELAHKELEKERINEAQRIEWVSEDVSSFAGAQRALEQCTVTPDIVFCCAGGAKPGLFVEQSEADFEAAVKTDYFTALSTAHVSKEDLMQAAARAMISKHIEGRIVFVSSVVGMMGLVGYAQYSPMKFAIRGLAETLRSEFQMYGIQVQCFFPATILSPGFEEEQKTKPEITKKIEEGDDAKTPEECAKCLLRGVQRGHFAITDGLVGRLLKASSSGSAPCSAMDLILLLPARVRIVTDLF</sequence>
<proteinExistence type="predicted"/>
<organism evidence="1 2">
    <name type="scientific">Malassezia psittaci</name>
    <dbReference type="NCBI Taxonomy" id="1821823"/>
    <lineage>
        <taxon>Eukaryota</taxon>
        <taxon>Fungi</taxon>
        <taxon>Dikarya</taxon>
        <taxon>Basidiomycota</taxon>
        <taxon>Ustilaginomycotina</taxon>
        <taxon>Malasseziomycetes</taxon>
        <taxon>Malasseziales</taxon>
        <taxon>Malasseziaceae</taxon>
        <taxon>Malassezia</taxon>
    </lineage>
</organism>
<protein>
    <recommendedName>
        <fullName evidence="3">Oxidoreductase</fullName>
    </recommendedName>
</protein>
<dbReference type="PANTHER" id="PTHR43550">
    <property type="entry name" value="3-KETODIHYDROSPHINGOSINE REDUCTASE"/>
    <property type="match status" value="1"/>
</dbReference>
<dbReference type="GO" id="GO:0030148">
    <property type="term" value="P:sphingolipid biosynthetic process"/>
    <property type="evidence" value="ECO:0007669"/>
    <property type="project" value="TreeGrafter"/>
</dbReference>
<dbReference type="Gene3D" id="3.40.50.720">
    <property type="entry name" value="NAD(P)-binding Rossmann-like Domain"/>
    <property type="match status" value="1"/>
</dbReference>
<dbReference type="InterPro" id="IPR036291">
    <property type="entry name" value="NAD(P)-bd_dom_sf"/>
</dbReference>
<dbReference type="PANTHER" id="PTHR43550:SF3">
    <property type="entry name" value="3-KETODIHYDROSPHINGOSINE REDUCTASE"/>
    <property type="match status" value="1"/>
</dbReference>
<keyword evidence="2" id="KW-1185">Reference proteome</keyword>
<dbReference type="SUPFAM" id="SSF51735">
    <property type="entry name" value="NAD(P)-binding Rossmann-fold domains"/>
    <property type="match status" value="1"/>
</dbReference>
<dbReference type="EMBL" id="CP118380">
    <property type="protein sequence ID" value="WFD44783.1"/>
    <property type="molecule type" value="Genomic_DNA"/>
</dbReference>
<evidence type="ECO:0008006" key="3">
    <source>
        <dbReference type="Google" id="ProtNLM"/>
    </source>
</evidence>
<accession>A0AAF0FHT6</accession>
<evidence type="ECO:0000313" key="2">
    <source>
        <dbReference type="Proteomes" id="UP001214628"/>
    </source>
</evidence>
<dbReference type="GO" id="GO:0006666">
    <property type="term" value="P:3-keto-sphinganine metabolic process"/>
    <property type="evidence" value="ECO:0007669"/>
    <property type="project" value="TreeGrafter"/>
</dbReference>
<dbReference type="Pfam" id="PF00106">
    <property type="entry name" value="adh_short"/>
    <property type="match status" value="1"/>
</dbReference>